<feature type="binding site" evidence="8">
    <location>
        <position position="175"/>
    </location>
    <ligand>
        <name>Zn(2+)</name>
        <dbReference type="ChEBI" id="CHEBI:29105"/>
        <label>2</label>
    </ligand>
</feature>
<comment type="cofactor">
    <cofactor evidence="8">
        <name>Zn(2+)</name>
        <dbReference type="ChEBI" id="CHEBI:29105"/>
    </cofactor>
    <text evidence="8">Binds 2 Zn(2+) ions per monomer.</text>
</comment>
<evidence type="ECO:0000256" key="4">
    <source>
        <dbReference type="ARBA" id="ARBA00022833"/>
    </source>
</evidence>
<evidence type="ECO:0000313" key="14">
    <source>
        <dbReference type="Proteomes" id="UP000228687"/>
    </source>
</evidence>
<dbReference type="InterPro" id="IPR001305">
    <property type="entry name" value="HSP_DnaJ_Cys-rich_dom"/>
</dbReference>
<feature type="repeat" description="CXXCXGXG motif" evidence="8">
    <location>
        <begin position="175"/>
        <end position="182"/>
    </location>
</feature>
<sequence length="365" mass="39804">MTKDYYNVLGVDKRATNDDIKRAFRKLAHKYHPDKGGTDESRFKEITEAYAILSDEKKRREYDTYGQAFAGRGPSSSTGSGQTGNPFGGFDFSQFQQGFGQGGVEFDFGDIFGDIFGGRGGRAQTPRGRDISIDLEIPFKDAIFGTTRTVLIAKVSTCTLCNGTGAKLGTELETCKTCNGSGRIHETRNSILGQFNSVRACIACGGIGKIPREKCTECKGHGVRRREEEIKIHVPAGIDNGEMIRLPQQGEAIQTGIAGDMYVKVHIKPHATFRREGFNLVMNLPIKLTDALLGTVVLIETLEGKTLEVKIPPMKRTEDLLRIAGKGVPGDGGRGDLIIRLEVALPHKLSGKAKKVVEELKTEGL</sequence>
<evidence type="ECO:0000256" key="5">
    <source>
        <dbReference type="ARBA" id="ARBA00023186"/>
    </source>
</evidence>
<dbReference type="GO" id="GO:0006260">
    <property type="term" value="P:DNA replication"/>
    <property type="evidence" value="ECO:0007669"/>
    <property type="project" value="UniProtKB-KW"/>
</dbReference>
<comment type="function">
    <text evidence="8">Participates actively in the response to hyperosmotic and heat shock by preventing the aggregation of stress-denatured proteins and by disaggregating proteins, also in an autonomous, DnaK-independent fashion. Unfolded proteins bind initially to DnaJ; upon interaction with the DnaJ-bound protein, DnaK hydrolyzes its bound ATP, resulting in the formation of a stable complex. GrpE releases ADP from DnaK; ATP binding to DnaK triggers the release of the substrate protein, thus completing the reaction cycle. Several rounds of ATP-dependent interactions between DnaJ, DnaK and GrpE are required for fully efficient folding. Also involved, together with DnaK and GrpE, in the DNA replication of plasmids through activation of initiation proteins.</text>
</comment>
<dbReference type="InterPro" id="IPR012724">
    <property type="entry name" value="DnaJ"/>
</dbReference>
<proteinExistence type="inferred from homology"/>
<feature type="binding site" evidence="8">
    <location>
        <position position="204"/>
    </location>
    <ligand>
        <name>Zn(2+)</name>
        <dbReference type="ChEBI" id="CHEBI:29105"/>
        <label>2</label>
    </ligand>
</feature>
<evidence type="ECO:0000256" key="1">
    <source>
        <dbReference type="ARBA" id="ARBA00022723"/>
    </source>
</evidence>
<comment type="similarity">
    <text evidence="6 8">Belongs to the DnaJ family.</text>
</comment>
<dbReference type="InterPro" id="IPR018253">
    <property type="entry name" value="DnaJ_domain_CS"/>
</dbReference>
<keyword evidence="8" id="KW-0346">Stress response</keyword>
<dbReference type="InterPro" id="IPR001623">
    <property type="entry name" value="DnaJ_domain"/>
</dbReference>
<evidence type="ECO:0000256" key="10">
    <source>
        <dbReference type="SAM" id="MobiDB-lite"/>
    </source>
</evidence>
<dbReference type="GO" id="GO:0008270">
    <property type="term" value="F:zinc ion binding"/>
    <property type="evidence" value="ECO:0007669"/>
    <property type="project" value="UniProtKB-UniRule"/>
</dbReference>
<evidence type="ECO:0000256" key="2">
    <source>
        <dbReference type="ARBA" id="ARBA00022737"/>
    </source>
</evidence>
<feature type="binding site" evidence="8">
    <location>
        <position position="158"/>
    </location>
    <ligand>
        <name>Zn(2+)</name>
        <dbReference type="ChEBI" id="CHEBI:29105"/>
        <label>1</label>
    </ligand>
</feature>
<dbReference type="GO" id="GO:0005737">
    <property type="term" value="C:cytoplasm"/>
    <property type="evidence" value="ECO:0007669"/>
    <property type="project" value="UniProtKB-SubCell"/>
</dbReference>
<evidence type="ECO:0000259" key="12">
    <source>
        <dbReference type="PROSITE" id="PS51188"/>
    </source>
</evidence>
<feature type="domain" description="J" evidence="11">
    <location>
        <begin position="4"/>
        <end position="66"/>
    </location>
</feature>
<dbReference type="PANTHER" id="PTHR43096:SF52">
    <property type="entry name" value="DNAJ HOMOLOG 1, MITOCHONDRIAL-RELATED"/>
    <property type="match status" value="1"/>
</dbReference>
<comment type="domain">
    <text evidence="8">The J domain is necessary and sufficient to stimulate DnaK ATPase activity. Zinc center 1 plays an important role in the autonomous, DnaK-independent chaperone activity of DnaJ. Zinc center 2 is essential for interaction with DnaK and for DnaJ activity.</text>
</comment>
<comment type="subunit">
    <text evidence="8">Homodimer.</text>
</comment>
<feature type="binding site" evidence="8">
    <location>
        <position position="201"/>
    </location>
    <ligand>
        <name>Zn(2+)</name>
        <dbReference type="ChEBI" id="CHEBI:29105"/>
        <label>2</label>
    </ligand>
</feature>
<dbReference type="SUPFAM" id="SSF49493">
    <property type="entry name" value="HSP40/DnaJ peptide-binding domain"/>
    <property type="match status" value="2"/>
</dbReference>
<dbReference type="SMART" id="SM00271">
    <property type="entry name" value="DnaJ"/>
    <property type="match status" value="1"/>
</dbReference>
<dbReference type="EMBL" id="PEXT01000006">
    <property type="protein sequence ID" value="PIS43638.1"/>
    <property type="molecule type" value="Genomic_DNA"/>
</dbReference>
<dbReference type="InterPro" id="IPR036869">
    <property type="entry name" value="J_dom_sf"/>
</dbReference>
<keyword evidence="4 8" id="KW-0862">Zinc</keyword>
<evidence type="ECO:0000256" key="3">
    <source>
        <dbReference type="ARBA" id="ARBA00022771"/>
    </source>
</evidence>
<feature type="repeat" description="CXXCXGXG motif" evidence="8">
    <location>
        <begin position="201"/>
        <end position="208"/>
    </location>
</feature>
<keyword evidence="5 8" id="KW-0143">Chaperone</keyword>
<dbReference type="Gene3D" id="1.10.287.110">
    <property type="entry name" value="DnaJ domain"/>
    <property type="match status" value="1"/>
</dbReference>
<dbReference type="Proteomes" id="UP000228687">
    <property type="component" value="Unassembled WGS sequence"/>
</dbReference>
<dbReference type="GO" id="GO:0042026">
    <property type="term" value="P:protein refolding"/>
    <property type="evidence" value="ECO:0007669"/>
    <property type="project" value="TreeGrafter"/>
</dbReference>
<keyword evidence="3 8" id="KW-0863">Zinc-finger</keyword>
<dbReference type="HAMAP" id="MF_01152">
    <property type="entry name" value="DnaJ"/>
    <property type="match status" value="1"/>
</dbReference>
<feature type="binding site" evidence="8">
    <location>
        <position position="218"/>
    </location>
    <ligand>
        <name>Zn(2+)</name>
        <dbReference type="ChEBI" id="CHEBI:29105"/>
        <label>1</label>
    </ligand>
</feature>
<feature type="domain" description="CR-type" evidence="12">
    <location>
        <begin position="145"/>
        <end position="227"/>
    </location>
</feature>
<dbReference type="CDD" id="cd10719">
    <property type="entry name" value="DnaJ_zf"/>
    <property type="match status" value="1"/>
</dbReference>
<dbReference type="Gene3D" id="2.10.230.10">
    <property type="entry name" value="Heat shock protein DnaJ, cysteine-rich domain"/>
    <property type="match status" value="1"/>
</dbReference>
<dbReference type="InterPro" id="IPR008971">
    <property type="entry name" value="HSP40/DnaJ_pept-bd"/>
</dbReference>
<keyword evidence="1 8" id="KW-0479">Metal-binding</keyword>
<dbReference type="Pfam" id="PF00684">
    <property type="entry name" value="DnaJ_CXXCXGXG"/>
    <property type="match status" value="1"/>
</dbReference>
<keyword evidence="2 8" id="KW-0677">Repeat</keyword>
<dbReference type="Pfam" id="PF01556">
    <property type="entry name" value="DnaJ_C"/>
    <property type="match status" value="1"/>
</dbReference>
<dbReference type="GO" id="GO:0005524">
    <property type="term" value="F:ATP binding"/>
    <property type="evidence" value="ECO:0007669"/>
    <property type="project" value="InterPro"/>
</dbReference>
<feature type="region of interest" description="Disordered" evidence="10">
    <location>
        <begin position="67"/>
        <end position="87"/>
    </location>
</feature>
<dbReference type="AlphaFoldDB" id="A0A2H0YYR6"/>
<dbReference type="PROSITE" id="PS50076">
    <property type="entry name" value="DNAJ_2"/>
    <property type="match status" value="1"/>
</dbReference>
<comment type="caution">
    <text evidence="13">The sequence shown here is derived from an EMBL/GenBank/DDBJ whole genome shotgun (WGS) entry which is preliminary data.</text>
</comment>
<comment type="subcellular location">
    <subcellularLocation>
        <location evidence="8">Cytoplasm</location>
    </subcellularLocation>
</comment>
<reference evidence="14" key="1">
    <citation type="submission" date="2017-09" db="EMBL/GenBank/DDBJ databases">
        <title>Depth-based differentiation of microbial function through sediment-hosted aquifers and enrichment of novel symbionts in the deep terrestrial subsurface.</title>
        <authorList>
            <person name="Probst A.J."/>
            <person name="Ladd B."/>
            <person name="Jarett J.K."/>
            <person name="Geller-Mcgrath D.E."/>
            <person name="Sieber C.M.K."/>
            <person name="Emerson J.B."/>
            <person name="Anantharaman K."/>
            <person name="Thomas B.C."/>
            <person name="Malmstrom R."/>
            <person name="Stieglmeier M."/>
            <person name="Klingl A."/>
            <person name="Woyke T."/>
            <person name="Ryan C.M."/>
            <person name="Banfield J.F."/>
        </authorList>
    </citation>
    <scope>NUCLEOTIDE SEQUENCE [LARGE SCALE GENOMIC DNA]</scope>
</reference>
<dbReference type="SUPFAM" id="SSF46565">
    <property type="entry name" value="Chaperone J-domain"/>
    <property type="match status" value="1"/>
</dbReference>
<protein>
    <recommendedName>
        <fullName evidence="7 8">Chaperone protein DnaJ</fullName>
    </recommendedName>
</protein>
<dbReference type="Gene3D" id="2.60.260.20">
    <property type="entry name" value="Urease metallochaperone UreE, N-terminal domain"/>
    <property type="match status" value="2"/>
</dbReference>
<feature type="binding site" evidence="8">
    <location>
        <position position="161"/>
    </location>
    <ligand>
        <name>Zn(2+)</name>
        <dbReference type="ChEBI" id="CHEBI:29105"/>
        <label>1</label>
    </ligand>
</feature>
<dbReference type="PROSITE" id="PS51188">
    <property type="entry name" value="ZF_CR"/>
    <property type="match status" value="1"/>
</dbReference>
<name>A0A2H0YYR6_9BACT</name>
<dbReference type="PRINTS" id="PR00625">
    <property type="entry name" value="JDOMAIN"/>
</dbReference>
<evidence type="ECO:0000256" key="8">
    <source>
        <dbReference type="HAMAP-Rule" id="MF_01152"/>
    </source>
</evidence>
<gene>
    <name evidence="8" type="primary">dnaJ</name>
    <name evidence="13" type="ORF">COT23_00305</name>
</gene>
<dbReference type="PANTHER" id="PTHR43096">
    <property type="entry name" value="DNAJ HOMOLOG 1, MITOCHONDRIAL-RELATED"/>
    <property type="match status" value="1"/>
</dbReference>
<feature type="binding site" evidence="8">
    <location>
        <position position="215"/>
    </location>
    <ligand>
        <name>Zn(2+)</name>
        <dbReference type="ChEBI" id="CHEBI:29105"/>
        <label>1</label>
    </ligand>
</feature>
<dbReference type="InterPro" id="IPR036410">
    <property type="entry name" value="HSP_DnaJ_Cys-rich_dom_sf"/>
</dbReference>
<organism evidence="13 14">
    <name type="scientific">Candidatus Kaiserbacteria bacterium CG08_land_8_20_14_0_20_50_21</name>
    <dbReference type="NCBI Taxonomy" id="1974604"/>
    <lineage>
        <taxon>Bacteria</taxon>
        <taxon>Candidatus Kaiseribacteriota</taxon>
    </lineage>
</organism>
<feature type="compositionally biased region" description="Low complexity" evidence="10">
    <location>
        <begin position="71"/>
        <end position="87"/>
    </location>
</feature>
<dbReference type="PROSITE" id="PS00636">
    <property type="entry name" value="DNAJ_1"/>
    <property type="match status" value="1"/>
</dbReference>
<feature type="repeat" description="CXXCXGXG motif" evidence="8">
    <location>
        <begin position="215"/>
        <end position="222"/>
    </location>
</feature>
<evidence type="ECO:0000256" key="9">
    <source>
        <dbReference type="PROSITE-ProRule" id="PRU00546"/>
    </source>
</evidence>
<keyword evidence="8" id="KW-0235">DNA replication</keyword>
<evidence type="ECO:0000313" key="13">
    <source>
        <dbReference type="EMBL" id="PIS43638.1"/>
    </source>
</evidence>
<dbReference type="NCBIfam" id="NF008035">
    <property type="entry name" value="PRK10767.1"/>
    <property type="match status" value="1"/>
</dbReference>
<dbReference type="GO" id="GO:0031072">
    <property type="term" value="F:heat shock protein binding"/>
    <property type="evidence" value="ECO:0007669"/>
    <property type="project" value="InterPro"/>
</dbReference>
<dbReference type="GO" id="GO:0009408">
    <property type="term" value="P:response to heat"/>
    <property type="evidence" value="ECO:0007669"/>
    <property type="project" value="InterPro"/>
</dbReference>
<feature type="binding site" evidence="8">
    <location>
        <position position="178"/>
    </location>
    <ligand>
        <name>Zn(2+)</name>
        <dbReference type="ChEBI" id="CHEBI:29105"/>
        <label>2</label>
    </ligand>
</feature>
<dbReference type="InterPro" id="IPR002939">
    <property type="entry name" value="DnaJ_C"/>
</dbReference>
<keyword evidence="8" id="KW-0963">Cytoplasm</keyword>
<dbReference type="SUPFAM" id="SSF57938">
    <property type="entry name" value="DnaJ/Hsp40 cysteine-rich domain"/>
    <property type="match status" value="1"/>
</dbReference>
<dbReference type="FunFam" id="2.10.230.10:FF:000002">
    <property type="entry name" value="Molecular chaperone DnaJ"/>
    <property type="match status" value="1"/>
</dbReference>
<dbReference type="Pfam" id="PF00226">
    <property type="entry name" value="DnaJ"/>
    <property type="match status" value="1"/>
</dbReference>
<evidence type="ECO:0000256" key="7">
    <source>
        <dbReference type="ARBA" id="ARBA00067609"/>
    </source>
</evidence>
<accession>A0A2H0YYR6</accession>
<evidence type="ECO:0000259" key="11">
    <source>
        <dbReference type="PROSITE" id="PS50076"/>
    </source>
</evidence>
<feature type="repeat" description="CXXCXGXG motif" evidence="8">
    <location>
        <begin position="158"/>
        <end position="165"/>
    </location>
</feature>
<dbReference type="CDD" id="cd06257">
    <property type="entry name" value="DnaJ"/>
    <property type="match status" value="1"/>
</dbReference>
<dbReference type="CDD" id="cd10747">
    <property type="entry name" value="DnaJ_C"/>
    <property type="match status" value="1"/>
</dbReference>
<dbReference type="FunFam" id="2.60.260.20:FF:000013">
    <property type="entry name" value="DnaJ subfamily B member 11"/>
    <property type="match status" value="1"/>
</dbReference>
<dbReference type="GO" id="GO:0051082">
    <property type="term" value="F:unfolded protein binding"/>
    <property type="evidence" value="ECO:0007669"/>
    <property type="project" value="UniProtKB-UniRule"/>
</dbReference>
<feature type="zinc finger region" description="CR-type" evidence="9">
    <location>
        <begin position="145"/>
        <end position="227"/>
    </location>
</feature>
<evidence type="ECO:0000256" key="6">
    <source>
        <dbReference type="ARBA" id="ARBA00061004"/>
    </source>
</evidence>